<dbReference type="Gene3D" id="2.70.98.30">
    <property type="entry name" value="Golgi alpha-mannosidase II, domain 4"/>
    <property type="match status" value="1"/>
</dbReference>
<evidence type="ECO:0000256" key="1">
    <source>
        <dbReference type="ARBA" id="ARBA00001947"/>
    </source>
</evidence>
<evidence type="ECO:0000256" key="6">
    <source>
        <dbReference type="ARBA" id="ARBA00023157"/>
    </source>
</evidence>
<evidence type="ECO:0000256" key="2">
    <source>
        <dbReference type="ARBA" id="ARBA00009792"/>
    </source>
</evidence>
<dbReference type="InParanoid" id="A0A077ZWX6"/>
<dbReference type="InterPro" id="IPR027291">
    <property type="entry name" value="Glyco_hydro_38_N_sf"/>
</dbReference>
<sequence>MRIDNYLKIVGLVSLATQMIQCGYYKDAKEFKKHEHIGSEFKNIGKNSDQTIYVHLLAHTHDDVGWLKTVDEYYSGTQVNVAYADVEMILDTVVFELLQDPTKKFTYVEMKFFSMWWKNQTDDIKNKVRMLVQQGRLEIVNAGWSMHDEACINYEDMMNNMMKGHEFLLNEIGVKPRIGWHVDPFGHSNANPRLFAEMGFDAWFFGRLDYQDQEVRMKEKSMEFIWRPMFDHLGLSTQIFTHAMQDMYCAPDFLEIDERSHAGEAIVIDPSLETFNADQIVQDMVNYVNDAIQHYQGNHIMLPLGCDFAYSNAKLYFRNTDRLIKYFNAKVQNIQLVYSTPGSYLDAKKSDNLIFPVKYDDMFPYAGNEDDYWTGYFTSRPNSKKQIKDFSGNFHAFTKLTTMKVLDQSVSNDTVNQILNAKQYMLDQLGINQHHDAVTGTARQHVADDYKQRIYKATQLGNQIQTQILQEQIESLTNIKSSEWSWCNRTNGTYLDCPIFKYGNQKHIVAVYNPATIDQSFVKLKVQYSTYRVFYWSFEQNKFIDISSSQAEVICAGRLADQGDYVQDCELHVSIRTPSLSFNILQLVFDSQIDLNVKADSGNTHKISGYQELLVFEKYDPDNGALFDLLKIQSGKQYKIGFDMRVYNSDPGDKKNSASGAYIFKPDRSNQDSVTYCPMTDIKSFTGKFTSEIQMIFQNQDQSRQVLVRVRYYDVSPVSEWDVVLYGLPDKDSQGLEVTVNFKSMDIDNQNTFYTDSNGLEMQKRILNYRPTWNITAAMKVSSNYYPINSAISIVDEKQKLQMTVMNDRSQGGSVLQKGRIELMQNRRLYHDDDRGLSEHLNETDSNGKGIIVPATYRLQFLERANDFSYQRTEQIVIDEPLELFFTNKVDFPKSSKQSKQSGIDKILYQLDLNLPQTLKVIPFPLQRNQILLRVENIGDKFDTDYRSLSIDDTSITFDILDFAVRLFNASNKNPIKLNYLDVKELALSGNQLLKDMVKTKTDWNTTAPGDKDRQPKIPKDISDTKIVLSQQRIRLFNITYVIAQQHHSQNQNLHLLKDQKESQFLS</sequence>
<keyword evidence="7" id="KW-0326">Glycosidase</keyword>
<dbReference type="Proteomes" id="UP000039865">
    <property type="component" value="Unassembled WGS sequence"/>
</dbReference>
<name>A0A077ZWX6_STYLE</name>
<dbReference type="GO" id="GO:0006013">
    <property type="term" value="P:mannose metabolic process"/>
    <property type="evidence" value="ECO:0007669"/>
    <property type="project" value="InterPro"/>
</dbReference>
<dbReference type="Gene3D" id="3.20.110.10">
    <property type="entry name" value="Glycoside hydrolase 38, N terminal domain"/>
    <property type="match status" value="1"/>
</dbReference>
<dbReference type="FunFam" id="1.20.1270.50:FF:000002">
    <property type="entry name" value="Alpha-mannosidase"/>
    <property type="match status" value="1"/>
</dbReference>
<dbReference type="InterPro" id="IPR000602">
    <property type="entry name" value="Glyco_hydro_38_N"/>
</dbReference>
<dbReference type="CDD" id="cd10810">
    <property type="entry name" value="GH38N_AMII_LAM_like"/>
    <property type="match status" value="1"/>
</dbReference>
<dbReference type="EMBL" id="CCKQ01003227">
    <property type="protein sequence ID" value="CDW74355.1"/>
    <property type="molecule type" value="Genomic_DNA"/>
</dbReference>
<dbReference type="GO" id="GO:0004559">
    <property type="term" value="F:alpha-mannosidase activity"/>
    <property type="evidence" value="ECO:0007669"/>
    <property type="project" value="InterPro"/>
</dbReference>
<dbReference type="GO" id="GO:0046872">
    <property type="term" value="F:metal ion binding"/>
    <property type="evidence" value="ECO:0007669"/>
    <property type="project" value="UniProtKB-KW"/>
</dbReference>
<gene>
    <name evidence="9" type="primary">Contig10122.g10813</name>
    <name evidence="9" type="ORF">STYLEM_3334</name>
</gene>
<dbReference type="PANTHER" id="PTHR11607">
    <property type="entry name" value="ALPHA-MANNOSIDASE"/>
    <property type="match status" value="1"/>
</dbReference>
<keyword evidence="10" id="KW-1185">Reference proteome</keyword>
<dbReference type="AlphaFoldDB" id="A0A077ZWX6"/>
<keyword evidence="6" id="KW-1015">Disulfide bond</keyword>
<evidence type="ECO:0000256" key="7">
    <source>
        <dbReference type="ARBA" id="ARBA00023295"/>
    </source>
</evidence>
<keyword evidence="5" id="KW-0862">Zinc</keyword>
<dbReference type="GO" id="GO:0030246">
    <property type="term" value="F:carbohydrate binding"/>
    <property type="evidence" value="ECO:0007669"/>
    <property type="project" value="InterPro"/>
</dbReference>
<evidence type="ECO:0000256" key="4">
    <source>
        <dbReference type="ARBA" id="ARBA00022801"/>
    </source>
</evidence>
<evidence type="ECO:0000256" key="3">
    <source>
        <dbReference type="ARBA" id="ARBA00022723"/>
    </source>
</evidence>
<keyword evidence="4 9" id="KW-0378">Hydrolase</keyword>
<dbReference type="SUPFAM" id="SSF88688">
    <property type="entry name" value="Families 57/38 glycoside transferase middle domain"/>
    <property type="match status" value="1"/>
</dbReference>
<dbReference type="FunFam" id="1.20.1270.50:FF:000003">
    <property type="entry name" value="Alpha-mannosidase"/>
    <property type="match status" value="1"/>
</dbReference>
<dbReference type="InterPro" id="IPR037094">
    <property type="entry name" value="Glyco_hydro_38_cen_sf"/>
</dbReference>
<dbReference type="SUPFAM" id="SSF88713">
    <property type="entry name" value="Glycoside hydrolase/deacetylase"/>
    <property type="match status" value="1"/>
</dbReference>
<protein>
    <submittedName>
        <fullName evidence="9">Glycosyl hydrolases family 38 protein</fullName>
    </submittedName>
</protein>
<comment type="cofactor">
    <cofactor evidence="1">
        <name>Zn(2+)</name>
        <dbReference type="ChEBI" id="CHEBI:29105"/>
    </cofactor>
</comment>
<dbReference type="InterPro" id="IPR011330">
    <property type="entry name" value="Glyco_hydro/deAcase_b/a-brl"/>
</dbReference>
<dbReference type="InterPro" id="IPR011682">
    <property type="entry name" value="Glyco_hydro_38_C"/>
</dbReference>
<evidence type="ECO:0000313" key="10">
    <source>
        <dbReference type="Proteomes" id="UP000039865"/>
    </source>
</evidence>
<accession>A0A077ZWX6</accession>
<dbReference type="SMART" id="SM00872">
    <property type="entry name" value="Alpha-mann_mid"/>
    <property type="match status" value="1"/>
</dbReference>
<proteinExistence type="inferred from homology"/>
<dbReference type="PANTHER" id="PTHR11607:SF3">
    <property type="entry name" value="LYSOSOMAL ALPHA-MANNOSIDASE"/>
    <property type="match status" value="1"/>
</dbReference>
<reference evidence="9 10" key="1">
    <citation type="submission" date="2014-06" db="EMBL/GenBank/DDBJ databases">
        <authorList>
            <person name="Swart Estienne"/>
        </authorList>
    </citation>
    <scope>NUCLEOTIDE SEQUENCE [LARGE SCALE GENOMIC DNA]</scope>
    <source>
        <strain evidence="9 10">130c</strain>
    </source>
</reference>
<evidence type="ECO:0000256" key="5">
    <source>
        <dbReference type="ARBA" id="ARBA00022833"/>
    </source>
</evidence>
<dbReference type="Gene3D" id="1.20.1270.50">
    <property type="entry name" value="Glycoside hydrolase family 38, central domain"/>
    <property type="match status" value="2"/>
</dbReference>
<dbReference type="OrthoDB" id="441398at2759"/>
<dbReference type="Gene3D" id="2.60.40.1360">
    <property type="match status" value="1"/>
</dbReference>
<evidence type="ECO:0000313" key="9">
    <source>
        <dbReference type="EMBL" id="CDW74355.1"/>
    </source>
</evidence>
<dbReference type="InterPro" id="IPR028995">
    <property type="entry name" value="Glyco_hydro_57/38_cen_sf"/>
</dbReference>
<keyword evidence="3" id="KW-0479">Metal-binding</keyword>
<dbReference type="OMA" id="QSYSYYA"/>
<comment type="similarity">
    <text evidence="2">Belongs to the glycosyl hydrolase 38 family.</text>
</comment>
<evidence type="ECO:0000259" key="8">
    <source>
        <dbReference type="SMART" id="SM00872"/>
    </source>
</evidence>
<dbReference type="Pfam" id="PF01074">
    <property type="entry name" value="Glyco_hydro_38N"/>
    <property type="match status" value="1"/>
</dbReference>
<dbReference type="Pfam" id="PF07748">
    <property type="entry name" value="Glyco_hydro_38C"/>
    <property type="match status" value="1"/>
</dbReference>
<dbReference type="InterPro" id="IPR011013">
    <property type="entry name" value="Gal_mutarotase_sf_dom"/>
</dbReference>
<feature type="domain" description="Glycoside hydrolase family 38 central" evidence="8">
    <location>
        <begin position="371"/>
        <end position="454"/>
    </location>
</feature>
<dbReference type="InterPro" id="IPR015341">
    <property type="entry name" value="Glyco_hydro_38_cen"/>
</dbReference>
<dbReference type="Pfam" id="PF09261">
    <property type="entry name" value="Alpha-mann_mid"/>
    <property type="match status" value="1"/>
</dbReference>
<dbReference type="InterPro" id="IPR050843">
    <property type="entry name" value="Glycosyl_Hydrlase_38"/>
</dbReference>
<organism evidence="9 10">
    <name type="scientific">Stylonychia lemnae</name>
    <name type="common">Ciliate</name>
    <dbReference type="NCBI Taxonomy" id="5949"/>
    <lineage>
        <taxon>Eukaryota</taxon>
        <taxon>Sar</taxon>
        <taxon>Alveolata</taxon>
        <taxon>Ciliophora</taxon>
        <taxon>Intramacronucleata</taxon>
        <taxon>Spirotrichea</taxon>
        <taxon>Stichotrichia</taxon>
        <taxon>Sporadotrichida</taxon>
        <taxon>Oxytrichidae</taxon>
        <taxon>Stylonychinae</taxon>
        <taxon>Stylonychia</taxon>
    </lineage>
</organism>
<dbReference type="SUPFAM" id="SSF74650">
    <property type="entry name" value="Galactose mutarotase-like"/>
    <property type="match status" value="1"/>
</dbReference>